<dbReference type="VEuPathDB" id="FungiDB:MELLADRAFT_113147"/>
<keyword evidence="3" id="KW-1185">Reference proteome</keyword>
<dbReference type="HOGENOM" id="CLU_042077_0_0_1"/>
<dbReference type="KEGG" id="mlr:MELLADRAFT_113147"/>
<sequence>MSYLLRYQPEKLRVLAIETEKPPSNHPPRPKIQPTTRQPNHPNIQPDNPIPNPPPKVKPARAAKRKIPRGRPMSEDKDDNVNNSRGRGFVENGIEFTDGEVPSHHMAQLTVFWDNRIRKVKGYVPVSMFNQAWLEANREVEGKKSKKKKKDDDSDSEDKTYEGLSYPSELRLSYGDWVTCFNLMLDYLRRWFNFHWLADKFKGHKKNVEEIKSKDDNNWMIALRYDILVRRQIWTIRVEGGKVGDPDLDIEIQRCSPTPGRAGSSERTYSKEE</sequence>
<accession>F4S8X0</accession>
<dbReference type="GeneID" id="18924897"/>
<feature type="compositionally biased region" description="Basic residues" evidence="1">
    <location>
        <begin position="58"/>
        <end position="69"/>
    </location>
</feature>
<feature type="region of interest" description="Disordered" evidence="1">
    <location>
        <begin position="253"/>
        <end position="273"/>
    </location>
</feature>
<proteinExistence type="predicted"/>
<dbReference type="InParanoid" id="F4S8X0"/>
<feature type="compositionally biased region" description="Pro residues" evidence="1">
    <location>
        <begin position="48"/>
        <end position="57"/>
    </location>
</feature>
<evidence type="ECO:0000313" key="3">
    <source>
        <dbReference type="Proteomes" id="UP000001072"/>
    </source>
</evidence>
<dbReference type="EMBL" id="GL883167">
    <property type="protein sequence ID" value="EGF98882.1"/>
    <property type="molecule type" value="Genomic_DNA"/>
</dbReference>
<dbReference type="Proteomes" id="UP000001072">
    <property type="component" value="Unassembled WGS sequence"/>
</dbReference>
<evidence type="ECO:0000256" key="1">
    <source>
        <dbReference type="SAM" id="MobiDB-lite"/>
    </source>
</evidence>
<dbReference type="AlphaFoldDB" id="F4S8X0"/>
<evidence type="ECO:0000313" key="2">
    <source>
        <dbReference type="EMBL" id="EGF98882.1"/>
    </source>
</evidence>
<organism evidence="3">
    <name type="scientific">Melampsora larici-populina (strain 98AG31 / pathotype 3-4-7)</name>
    <name type="common">Poplar leaf rust fungus</name>
    <dbReference type="NCBI Taxonomy" id="747676"/>
    <lineage>
        <taxon>Eukaryota</taxon>
        <taxon>Fungi</taxon>
        <taxon>Dikarya</taxon>
        <taxon>Basidiomycota</taxon>
        <taxon>Pucciniomycotina</taxon>
        <taxon>Pucciniomycetes</taxon>
        <taxon>Pucciniales</taxon>
        <taxon>Melampsoraceae</taxon>
        <taxon>Melampsora</taxon>
    </lineage>
</organism>
<feature type="region of interest" description="Disordered" evidence="1">
    <location>
        <begin position="140"/>
        <end position="162"/>
    </location>
</feature>
<name>F4S8X0_MELLP</name>
<protein>
    <submittedName>
        <fullName evidence="2">Uncharacterized protein</fullName>
    </submittedName>
</protein>
<dbReference type="RefSeq" id="XP_007417846.1">
    <property type="nucleotide sequence ID" value="XM_007417784.1"/>
</dbReference>
<gene>
    <name evidence="2" type="ORF">MELLADRAFT_113147</name>
</gene>
<feature type="region of interest" description="Disordered" evidence="1">
    <location>
        <begin position="15"/>
        <end position="88"/>
    </location>
</feature>
<reference evidence="3" key="1">
    <citation type="journal article" date="2011" name="Proc. Natl. Acad. Sci. U.S.A.">
        <title>Obligate biotrophy features unraveled by the genomic analysis of rust fungi.</title>
        <authorList>
            <person name="Duplessis S."/>
            <person name="Cuomo C.A."/>
            <person name="Lin Y.-C."/>
            <person name="Aerts A."/>
            <person name="Tisserant E."/>
            <person name="Veneault-Fourrey C."/>
            <person name="Joly D.L."/>
            <person name="Hacquard S."/>
            <person name="Amselem J."/>
            <person name="Cantarel B.L."/>
            <person name="Chiu R."/>
            <person name="Coutinho P.M."/>
            <person name="Feau N."/>
            <person name="Field M."/>
            <person name="Frey P."/>
            <person name="Gelhaye E."/>
            <person name="Goldberg J."/>
            <person name="Grabherr M.G."/>
            <person name="Kodira C.D."/>
            <person name="Kohler A."/>
            <person name="Kuees U."/>
            <person name="Lindquist E.A."/>
            <person name="Lucas S.M."/>
            <person name="Mago R."/>
            <person name="Mauceli E."/>
            <person name="Morin E."/>
            <person name="Murat C."/>
            <person name="Pangilinan J.L."/>
            <person name="Park R."/>
            <person name="Pearson M."/>
            <person name="Quesneville H."/>
            <person name="Rouhier N."/>
            <person name="Sakthikumar S."/>
            <person name="Salamov A.A."/>
            <person name="Schmutz J."/>
            <person name="Selles B."/>
            <person name="Shapiro H."/>
            <person name="Tanguay P."/>
            <person name="Tuskan G.A."/>
            <person name="Henrissat B."/>
            <person name="Van de Peer Y."/>
            <person name="Rouze P."/>
            <person name="Ellis J.G."/>
            <person name="Dodds P.N."/>
            <person name="Schein J.E."/>
            <person name="Zhong S."/>
            <person name="Hamelin R.C."/>
            <person name="Grigoriev I.V."/>
            <person name="Szabo L.J."/>
            <person name="Martin F."/>
        </authorList>
    </citation>
    <scope>NUCLEOTIDE SEQUENCE [LARGE SCALE GENOMIC DNA]</scope>
    <source>
        <strain evidence="3">98AG31 / pathotype 3-4-7</strain>
    </source>
</reference>